<dbReference type="EMBL" id="FOHV01000040">
    <property type="protein sequence ID" value="SET56592.1"/>
    <property type="molecule type" value="Genomic_DNA"/>
</dbReference>
<proteinExistence type="predicted"/>
<dbReference type="InterPro" id="IPR012337">
    <property type="entry name" value="RNaseH-like_sf"/>
</dbReference>
<dbReference type="STRING" id="1123402.SAMN02583745_02740"/>
<dbReference type="AlphaFoldDB" id="A0A1I0FEJ1"/>
<dbReference type="PANTHER" id="PTHR10948">
    <property type="entry name" value="TRANSPOSASE"/>
    <property type="match status" value="1"/>
</dbReference>
<dbReference type="Proteomes" id="UP000242642">
    <property type="component" value="Unassembled WGS sequence"/>
</dbReference>
<sequence length="100" mass="11466">MTSIVEPIKEVVLSITFDNGKEFTAREVIVSILGCETYFAKSYNSWGRGQNKNANGLLRQYFHKSRQLNDIEVVEVLDAIDKLNSRSRKYLGSRTPYEAF</sequence>
<keyword evidence="3" id="KW-1185">Reference proteome</keyword>
<dbReference type="GO" id="GO:0005829">
    <property type="term" value="C:cytosol"/>
    <property type="evidence" value="ECO:0007669"/>
    <property type="project" value="TreeGrafter"/>
</dbReference>
<dbReference type="InterPro" id="IPR001584">
    <property type="entry name" value="Integrase_cat-core"/>
</dbReference>
<dbReference type="GO" id="GO:0003676">
    <property type="term" value="F:nucleic acid binding"/>
    <property type="evidence" value="ECO:0007669"/>
    <property type="project" value="InterPro"/>
</dbReference>
<gene>
    <name evidence="2" type="ORF">SAMN02583745_02740</name>
</gene>
<dbReference type="Gene3D" id="3.30.420.10">
    <property type="entry name" value="Ribonuclease H-like superfamily/Ribonuclease H"/>
    <property type="match status" value="1"/>
</dbReference>
<dbReference type="OrthoDB" id="9803231at2"/>
<evidence type="ECO:0000313" key="2">
    <source>
        <dbReference type="EMBL" id="SET56592.1"/>
    </source>
</evidence>
<dbReference type="PANTHER" id="PTHR10948:SF23">
    <property type="entry name" value="TRANSPOSASE INSI FOR INSERTION SEQUENCE ELEMENT IS30A-RELATED"/>
    <property type="match status" value="1"/>
</dbReference>
<accession>A0A1I0FEJ1</accession>
<dbReference type="InterPro" id="IPR053392">
    <property type="entry name" value="Transposase_IS30-like"/>
</dbReference>
<dbReference type="InterPro" id="IPR051917">
    <property type="entry name" value="Transposase-Integrase"/>
</dbReference>
<evidence type="ECO:0000313" key="3">
    <source>
        <dbReference type="Proteomes" id="UP000242642"/>
    </source>
</evidence>
<dbReference type="GO" id="GO:0015074">
    <property type="term" value="P:DNA integration"/>
    <property type="evidence" value="ECO:0007669"/>
    <property type="project" value="InterPro"/>
</dbReference>
<dbReference type="GO" id="GO:0004803">
    <property type="term" value="F:transposase activity"/>
    <property type="evidence" value="ECO:0007669"/>
    <property type="project" value="TreeGrafter"/>
</dbReference>
<protein>
    <submittedName>
        <fullName evidence="2">Transposase, IS30 family</fullName>
    </submittedName>
</protein>
<reference evidence="3" key="1">
    <citation type="submission" date="2016-10" db="EMBL/GenBank/DDBJ databases">
        <authorList>
            <person name="Varghese N."/>
            <person name="Submissions S."/>
        </authorList>
    </citation>
    <scope>NUCLEOTIDE SEQUENCE [LARGE SCALE GENOMIC DNA]</scope>
    <source>
        <strain evidence="3">DSM 18579</strain>
    </source>
</reference>
<organism evidence="2 3">
    <name type="scientific">Thorsellia anophelis DSM 18579</name>
    <dbReference type="NCBI Taxonomy" id="1123402"/>
    <lineage>
        <taxon>Bacteria</taxon>
        <taxon>Pseudomonadati</taxon>
        <taxon>Pseudomonadota</taxon>
        <taxon>Gammaproteobacteria</taxon>
        <taxon>Enterobacterales</taxon>
        <taxon>Thorselliaceae</taxon>
        <taxon>Thorsellia</taxon>
    </lineage>
</organism>
<dbReference type="InterPro" id="IPR036397">
    <property type="entry name" value="RNaseH_sf"/>
</dbReference>
<dbReference type="GO" id="GO:0032196">
    <property type="term" value="P:transposition"/>
    <property type="evidence" value="ECO:0007669"/>
    <property type="project" value="TreeGrafter"/>
</dbReference>
<dbReference type="RefSeq" id="WP_093322267.1">
    <property type="nucleotide sequence ID" value="NZ_FOHV01000040.1"/>
</dbReference>
<dbReference type="SUPFAM" id="SSF53098">
    <property type="entry name" value="Ribonuclease H-like"/>
    <property type="match status" value="1"/>
</dbReference>
<feature type="domain" description="Integrase catalytic" evidence="1">
    <location>
        <begin position="1"/>
        <end position="100"/>
    </location>
</feature>
<evidence type="ECO:0000259" key="1">
    <source>
        <dbReference type="PROSITE" id="PS50994"/>
    </source>
</evidence>
<dbReference type="NCBIfam" id="NF033563">
    <property type="entry name" value="transpos_IS30"/>
    <property type="match status" value="1"/>
</dbReference>
<name>A0A1I0FEJ1_9GAMM</name>
<dbReference type="PROSITE" id="PS50994">
    <property type="entry name" value="INTEGRASE"/>
    <property type="match status" value="1"/>
</dbReference>